<accession>A0AAV6HSU1</accession>
<comment type="function">
    <text evidence="6">Subunit of the oligosaccharyl transferase (OST) complex that catalyzes the initial transfer of a defined glycan (Glc(3)Man(9)GlcNAc(2) in eukaryotes) from the lipid carrier dolichol-pyrophosphate to an asparagine residue within an Asn-X-Ser/Thr consensus motif in nascent polypeptide chains, the first step in protein N-glycosylation. N-glycosylation occurs cotranslationally and the complex associates with the Sec61 complex at the channel-forming translocon complex that mediates protein translocation across the endoplasmic reticulum (ER). All subunits are required for a maximal enzyme activity.</text>
</comment>
<feature type="transmembrane region" description="Helical" evidence="6">
    <location>
        <begin position="16"/>
        <end position="37"/>
    </location>
</feature>
<feature type="region of interest" description="Disordered" evidence="7">
    <location>
        <begin position="43"/>
        <end position="147"/>
    </location>
</feature>
<evidence type="ECO:0000256" key="3">
    <source>
        <dbReference type="ARBA" id="ARBA00022692"/>
    </source>
</evidence>
<dbReference type="EMBL" id="JACTNZ010000013">
    <property type="protein sequence ID" value="KAG5515964.1"/>
    <property type="molecule type" value="Genomic_DNA"/>
</dbReference>
<protein>
    <recommendedName>
        <fullName evidence="6">Dolichyl-diphosphooligosaccharide-protein glycosyltransferase subunit OST5</fullName>
    </recommendedName>
</protein>
<keyword evidence="4 6" id="KW-1133">Transmembrane helix</keyword>
<evidence type="ECO:0000256" key="6">
    <source>
        <dbReference type="RuleBase" id="RU367008"/>
    </source>
</evidence>
<gene>
    <name evidence="8" type="ORF">RHGRI_036858</name>
</gene>
<keyword evidence="3 6" id="KW-0812">Transmembrane</keyword>
<evidence type="ECO:0000256" key="1">
    <source>
        <dbReference type="ARBA" id="ARBA00004141"/>
    </source>
</evidence>
<dbReference type="InterPro" id="IPR007915">
    <property type="entry name" value="TMEM258/Ost5"/>
</dbReference>
<evidence type="ECO:0000256" key="5">
    <source>
        <dbReference type="ARBA" id="ARBA00023136"/>
    </source>
</evidence>
<feature type="compositionally biased region" description="Basic and acidic residues" evidence="7">
    <location>
        <begin position="110"/>
        <end position="122"/>
    </location>
</feature>
<feature type="compositionally biased region" description="Basic and acidic residues" evidence="7">
    <location>
        <begin position="133"/>
        <end position="147"/>
    </location>
</feature>
<feature type="compositionally biased region" description="Polar residues" evidence="7">
    <location>
        <begin position="87"/>
        <end position="96"/>
    </location>
</feature>
<comment type="caution">
    <text evidence="8">The sequence shown here is derived from an EMBL/GenBank/DDBJ whole genome shotgun (WGS) entry which is preliminary data.</text>
</comment>
<comment type="subunit">
    <text evidence="6">Component of the oligosaccharyltransferase (OST) complex.</text>
</comment>
<dbReference type="PANTHER" id="PTHR13636">
    <property type="entry name" value="TRANSMEMBRANE PROTEIN 258"/>
    <property type="match status" value="1"/>
</dbReference>
<comment type="subcellular location">
    <subcellularLocation>
        <location evidence="1 6">Membrane</location>
        <topology evidence="1 6">Multi-pass membrane protein</topology>
    </subcellularLocation>
</comment>
<evidence type="ECO:0000256" key="2">
    <source>
        <dbReference type="ARBA" id="ARBA00009825"/>
    </source>
</evidence>
<dbReference type="AlphaFoldDB" id="A0AAV6HSU1"/>
<keyword evidence="9" id="KW-1185">Reference proteome</keyword>
<keyword evidence="5 6" id="KW-0472">Membrane</keyword>
<dbReference type="Pfam" id="PF05251">
    <property type="entry name" value="Ost5"/>
    <property type="match status" value="1"/>
</dbReference>
<evidence type="ECO:0000256" key="7">
    <source>
        <dbReference type="SAM" id="MobiDB-lite"/>
    </source>
</evidence>
<name>A0AAV6HSU1_9ERIC</name>
<sequence length="197" mass="21183">MGQSVKPISSPVPDEWFPTLAVLMLAIGLIVTASFFIKHVPISESSSDGEDDDDDAGDNNGGLRTNSLKDKGGESRGVLEGDATSVVFGTNNQQTNQHRDKTKQNVKSLTQEDGRSREENSKSLEPLDNGVSRVEDSVDLNEGRTEGLDINEVDSNLALRSVKDNGPILNSEEMDLVQKNLGPNMAQKEAKIDSGAS</sequence>
<proteinExistence type="inferred from homology"/>
<feature type="compositionally biased region" description="Basic and acidic residues" evidence="7">
    <location>
        <begin position="67"/>
        <end position="79"/>
    </location>
</feature>
<dbReference type="GO" id="GO:0006487">
    <property type="term" value="P:protein N-linked glycosylation"/>
    <property type="evidence" value="ECO:0007669"/>
    <property type="project" value="UniProtKB-UniRule"/>
</dbReference>
<comment type="caution">
    <text evidence="6">Lacks conserved residue(s) required for the propagation of feature annotation.</text>
</comment>
<feature type="compositionally biased region" description="Acidic residues" evidence="7">
    <location>
        <begin position="47"/>
        <end position="57"/>
    </location>
</feature>
<dbReference type="Proteomes" id="UP000823749">
    <property type="component" value="Chromosome 13"/>
</dbReference>
<organism evidence="8 9">
    <name type="scientific">Rhododendron griersonianum</name>
    <dbReference type="NCBI Taxonomy" id="479676"/>
    <lineage>
        <taxon>Eukaryota</taxon>
        <taxon>Viridiplantae</taxon>
        <taxon>Streptophyta</taxon>
        <taxon>Embryophyta</taxon>
        <taxon>Tracheophyta</taxon>
        <taxon>Spermatophyta</taxon>
        <taxon>Magnoliopsida</taxon>
        <taxon>eudicotyledons</taxon>
        <taxon>Gunneridae</taxon>
        <taxon>Pentapetalae</taxon>
        <taxon>asterids</taxon>
        <taxon>Ericales</taxon>
        <taxon>Ericaceae</taxon>
        <taxon>Ericoideae</taxon>
        <taxon>Rhodoreae</taxon>
        <taxon>Rhododendron</taxon>
    </lineage>
</organism>
<dbReference type="GO" id="GO:0008250">
    <property type="term" value="C:oligosaccharyltransferase complex"/>
    <property type="evidence" value="ECO:0007669"/>
    <property type="project" value="UniProtKB-UniRule"/>
</dbReference>
<reference evidence="8 9" key="1">
    <citation type="submission" date="2020-08" db="EMBL/GenBank/DDBJ databases">
        <title>Plant Genome Project.</title>
        <authorList>
            <person name="Zhang R.-G."/>
        </authorList>
    </citation>
    <scope>NUCLEOTIDE SEQUENCE [LARGE SCALE GENOMIC DNA]</scope>
    <source>
        <strain evidence="8">WSP0</strain>
        <tissue evidence="8">Leaf</tissue>
    </source>
</reference>
<evidence type="ECO:0000256" key="4">
    <source>
        <dbReference type="ARBA" id="ARBA00022989"/>
    </source>
</evidence>
<evidence type="ECO:0000313" key="9">
    <source>
        <dbReference type="Proteomes" id="UP000823749"/>
    </source>
</evidence>
<comment type="similarity">
    <text evidence="2 6">Belongs to the OST5 family.</text>
</comment>
<evidence type="ECO:0000313" key="8">
    <source>
        <dbReference type="EMBL" id="KAG5515964.1"/>
    </source>
</evidence>